<dbReference type="GO" id="GO:0016301">
    <property type="term" value="F:kinase activity"/>
    <property type="evidence" value="ECO:0007669"/>
    <property type="project" value="UniProtKB-KW"/>
</dbReference>
<dbReference type="InterPro" id="IPR018485">
    <property type="entry name" value="FGGY_C"/>
</dbReference>
<proteinExistence type="inferred from homology"/>
<comment type="similarity">
    <text evidence="1">Belongs to the FGGY kinase family.</text>
</comment>
<comment type="caution">
    <text evidence="6">The sequence shown here is derived from an EMBL/GenBank/DDBJ whole genome shotgun (WGS) entry which is preliminary data.</text>
</comment>
<evidence type="ECO:0000256" key="1">
    <source>
        <dbReference type="ARBA" id="ARBA00009156"/>
    </source>
</evidence>
<dbReference type="Gene3D" id="3.30.420.40">
    <property type="match status" value="2"/>
</dbReference>
<evidence type="ECO:0000313" key="6">
    <source>
        <dbReference type="EMBL" id="RNI33215.1"/>
    </source>
</evidence>
<name>A0A3M9N753_9BACT</name>
<dbReference type="PIRSF" id="PIRSF000538">
    <property type="entry name" value="GlpK"/>
    <property type="match status" value="1"/>
</dbReference>
<dbReference type="GO" id="GO:0005975">
    <property type="term" value="P:carbohydrate metabolic process"/>
    <property type="evidence" value="ECO:0007669"/>
    <property type="project" value="InterPro"/>
</dbReference>
<dbReference type="RefSeq" id="WP_123131402.1">
    <property type="nucleotide sequence ID" value="NZ_RJJE01000001.1"/>
</dbReference>
<reference evidence="6 7" key="1">
    <citation type="submission" date="2018-11" db="EMBL/GenBank/DDBJ databases">
        <title>Rufibacter latericius sp. nov., isolated from water in Baiyang Lake.</title>
        <authorList>
            <person name="Yang Y."/>
        </authorList>
    </citation>
    <scope>NUCLEOTIDE SEQUENCE [LARGE SCALE GENOMIC DNA]</scope>
    <source>
        <strain evidence="6 7">MCC P1</strain>
    </source>
</reference>
<dbReference type="AlphaFoldDB" id="A0A3M9N753"/>
<dbReference type="OrthoDB" id="9805576at2"/>
<dbReference type="PANTHER" id="PTHR43095">
    <property type="entry name" value="SUGAR KINASE"/>
    <property type="match status" value="1"/>
</dbReference>
<keyword evidence="2" id="KW-0808">Transferase</keyword>
<dbReference type="InterPro" id="IPR018484">
    <property type="entry name" value="FGGY_N"/>
</dbReference>
<keyword evidence="3 6" id="KW-0418">Kinase</keyword>
<dbReference type="CDD" id="cd07783">
    <property type="entry name" value="ASKHA_NBD_FGGY_SePSK_AtXK1-like"/>
    <property type="match status" value="1"/>
</dbReference>
<evidence type="ECO:0000259" key="5">
    <source>
        <dbReference type="Pfam" id="PF02782"/>
    </source>
</evidence>
<dbReference type="InterPro" id="IPR000577">
    <property type="entry name" value="Carb_kinase_FGGY"/>
</dbReference>
<dbReference type="InterPro" id="IPR043129">
    <property type="entry name" value="ATPase_NBD"/>
</dbReference>
<dbReference type="SUPFAM" id="SSF53067">
    <property type="entry name" value="Actin-like ATPase domain"/>
    <property type="match status" value="2"/>
</dbReference>
<sequence>MTAPYFLGIDIGTQGARVVLLDVTGEQLGSSEEAFPLSNQSREEQSPTEWWAACKRSLKALLAEVNGQINLAEIKAVSVTSTSGTVIPLDARHQPLHNALMYSDGRSAAEGKLCKSMAEAYHPSGYTGFNASSGLSKMVWFSNQFPEKAAQIAHWVHATDFIIGQLSGVWAVTDYTNALKSGYDVQEGFWPAYVYEQLPIQKEWLPTVVPSGTPIGTLDSALAEELGLSPALQVVAGMTDGCASQVASGAVKLGDWNTTIGTTLVVKGVTRQQINDPEDRLYSHRHPEGYWMPGGASNTGADWVTKEFQEDLAQLNEQAAAIIPSGHLAYPLRQQGERFPFIAPQARSFEPEGLSRAERFVANMEGVAYVEKYAFDLIQQLSGEEVKAVYTAGGASNSEAWLTIRSNVLNLPIYKMRHVTGAVGAAILAASKTHFTSIEEATQALTQIEKEIHPTPALSQAYAKSYAEFLRILQEKGYITDHQYA</sequence>
<keyword evidence="7" id="KW-1185">Reference proteome</keyword>
<protein>
    <submittedName>
        <fullName evidence="6">Carbohydrate kinase</fullName>
    </submittedName>
</protein>
<dbReference type="Pfam" id="PF02782">
    <property type="entry name" value="FGGY_C"/>
    <property type="match status" value="1"/>
</dbReference>
<gene>
    <name evidence="6" type="ORF">EFA69_02020</name>
</gene>
<evidence type="ECO:0000313" key="7">
    <source>
        <dbReference type="Proteomes" id="UP000271010"/>
    </source>
</evidence>
<dbReference type="Proteomes" id="UP000271010">
    <property type="component" value="Unassembled WGS sequence"/>
</dbReference>
<evidence type="ECO:0000259" key="4">
    <source>
        <dbReference type="Pfam" id="PF00370"/>
    </source>
</evidence>
<dbReference type="EMBL" id="RJJE01000001">
    <property type="protein sequence ID" value="RNI33215.1"/>
    <property type="molecule type" value="Genomic_DNA"/>
</dbReference>
<organism evidence="6 7">
    <name type="scientific">Rufibacter immobilis</name>
    <dbReference type="NCBI Taxonomy" id="1348778"/>
    <lineage>
        <taxon>Bacteria</taxon>
        <taxon>Pseudomonadati</taxon>
        <taxon>Bacteroidota</taxon>
        <taxon>Cytophagia</taxon>
        <taxon>Cytophagales</taxon>
        <taxon>Hymenobacteraceae</taxon>
        <taxon>Rufibacter</taxon>
    </lineage>
</organism>
<feature type="domain" description="Carbohydrate kinase FGGY C-terminal" evidence="5">
    <location>
        <begin position="258"/>
        <end position="431"/>
    </location>
</feature>
<dbReference type="Pfam" id="PF00370">
    <property type="entry name" value="FGGY_N"/>
    <property type="match status" value="1"/>
</dbReference>
<evidence type="ECO:0000256" key="2">
    <source>
        <dbReference type="ARBA" id="ARBA00022679"/>
    </source>
</evidence>
<dbReference type="InterPro" id="IPR050406">
    <property type="entry name" value="FGGY_Carb_Kinase"/>
</dbReference>
<accession>A0A3M9N753</accession>
<feature type="domain" description="Carbohydrate kinase FGGY N-terminal" evidence="4">
    <location>
        <begin position="5"/>
        <end position="245"/>
    </location>
</feature>
<evidence type="ECO:0000256" key="3">
    <source>
        <dbReference type="ARBA" id="ARBA00022777"/>
    </source>
</evidence>